<feature type="coiled-coil region" evidence="1">
    <location>
        <begin position="196"/>
        <end position="227"/>
    </location>
</feature>
<dbReference type="CDD" id="cd16655">
    <property type="entry name" value="RING-Ubox_WDSUB1-like"/>
    <property type="match status" value="1"/>
</dbReference>
<reference evidence="4" key="1">
    <citation type="submission" date="2021-01" db="EMBL/GenBank/DDBJ databases">
        <authorList>
            <person name="Corre E."/>
            <person name="Pelletier E."/>
            <person name="Niang G."/>
            <person name="Scheremetjew M."/>
            <person name="Finn R."/>
            <person name="Kale V."/>
            <person name="Holt S."/>
            <person name="Cochrane G."/>
            <person name="Meng A."/>
            <person name="Brown T."/>
            <person name="Cohen L."/>
        </authorList>
    </citation>
    <scope>NUCLEOTIDE SEQUENCE</scope>
    <source>
        <strain evidence="4">NIES-381</strain>
    </source>
</reference>
<dbReference type="SUPFAM" id="SSF57850">
    <property type="entry name" value="RING/U-box"/>
    <property type="match status" value="1"/>
</dbReference>
<dbReference type="PROSITE" id="PS51698">
    <property type="entry name" value="U_BOX"/>
    <property type="match status" value="1"/>
</dbReference>
<proteinExistence type="predicted"/>
<organism evidence="4">
    <name type="scientific">Eutreptiella gymnastica</name>
    <dbReference type="NCBI Taxonomy" id="73025"/>
    <lineage>
        <taxon>Eukaryota</taxon>
        <taxon>Discoba</taxon>
        <taxon>Euglenozoa</taxon>
        <taxon>Euglenida</taxon>
        <taxon>Spirocuta</taxon>
        <taxon>Euglenophyceae</taxon>
        <taxon>Eutreptiales</taxon>
        <taxon>Eutreptiaceae</taxon>
        <taxon>Eutreptiella</taxon>
    </lineage>
</organism>
<dbReference type="InterPro" id="IPR003613">
    <property type="entry name" value="Ubox_domain"/>
</dbReference>
<dbReference type="Pfam" id="PF05149">
    <property type="entry name" value="Flagellar_rod"/>
    <property type="match status" value="1"/>
</dbReference>
<dbReference type="InterPro" id="IPR007824">
    <property type="entry name" value="Flagellar_rod"/>
</dbReference>
<feature type="coiled-coil region" evidence="1">
    <location>
        <begin position="717"/>
        <end position="762"/>
    </location>
</feature>
<evidence type="ECO:0000313" key="4">
    <source>
        <dbReference type="EMBL" id="CAD9038431.1"/>
    </source>
</evidence>
<sequence>MPPMTCQHTPSLCTASAKGDTNTVEKHLKSGCCNPYATQYFINPDEDAHSPAAIVGFLRRKRTVIVAPKNTGENTAHVKPATPLQVALYYREEGVLFLLLNHFLKISNGNVSRCYDETAEAIATSNGYSHLMDFFQYYDNINLETFGSCWTEAMRHICDLTTKVIKYRRQATELIQDRDHSHQARDYDIKERMSMYKGMMEQKDALIQRLQQQLREKDAIIENHHKETSTMRDTLDGITGGPALEILQRMHWEARSSSNSASGVELVSLPPPFKSTEANDPSDHDEPSVDATTLVLSECMRHHLGLMRRLQCLRDYVVQCKDMNELHRSRSANLVDNVDSLCTWNAVDTKAPDLSSECELQLGPDDLCIFDCGNESQTVTNIIEQLEDIAEKNTCPTFNAVAHQQGLTVCHIRDLLQEHDIANESSVRTLTDLMEHFRQIFTSQSLGTALAEAEARRASMESRIQQSIAIKAKCEESGSVPAVEKETIRCMDLQRRLLEIIKEKLEILQANETDLRSLSSVEALSEQALDTVQETMATREQLKANCRADWESLQLSMKTRSPQMEHLQVEAAAVAEAFSQALIANNTAQTERWDVIEAAFGELLELQQAQADSVQAQLEAQMELKRKEKDHERFVGAARQHCDRLVAVGNKCEVSAEVGKAVMETIQFGASKLHDWFRDSQAELAASTLATHKEMYTHFRDWFLTQGEYTHKKKMLLNDIKRKVAETENRKQLALQRLDASVEQHTELLKHLEQQRKELEELHIPRLEASTKAALKLFEVTQEFLTQQGIPFTHPAADLRERNDKRELEIHMREVSKYQELLLASQKSLLECSNTLPEMERLLLVENHNKIADGKLKLEAVSRDCDTASGGSHSSRGSQPVVIDAPALSAASELEDNRRLKQQLQEYFVMIPLDFLDPITLEIIADPVTAADGHTYERTSIQRWLQNKGKSPKTGEVLTELTLTPNDDVRRDIQNWKAQQKMFLLEQQNFPEEVVYEPTGSSFVGRPSSAGNEGAEPPVMVYDLTTPDE</sequence>
<protein>
    <recommendedName>
        <fullName evidence="3">U-box domain-containing protein</fullName>
    </recommendedName>
</protein>
<dbReference type="AlphaFoldDB" id="A0A7S1JBV2"/>
<dbReference type="GO" id="GO:0016567">
    <property type="term" value="P:protein ubiquitination"/>
    <property type="evidence" value="ECO:0007669"/>
    <property type="project" value="InterPro"/>
</dbReference>
<feature type="coiled-coil region" evidence="1">
    <location>
        <begin position="450"/>
        <end position="545"/>
    </location>
</feature>
<dbReference type="PANTHER" id="PTHR34732">
    <property type="entry name" value="69 KDA PARAFLAGELLAR ROD PROTEIN-RELATED"/>
    <property type="match status" value="1"/>
</dbReference>
<accession>A0A7S1JBV2</accession>
<dbReference type="SMART" id="SM00504">
    <property type="entry name" value="Ubox"/>
    <property type="match status" value="1"/>
</dbReference>
<keyword evidence="1" id="KW-0175">Coiled coil</keyword>
<dbReference type="Gene3D" id="3.30.40.10">
    <property type="entry name" value="Zinc/RING finger domain, C3HC4 (zinc finger)"/>
    <property type="match status" value="1"/>
</dbReference>
<dbReference type="PANTHER" id="PTHR34732:SF4">
    <property type="entry name" value="ROD COMPONENT, PUTATIVE-RELATED"/>
    <property type="match status" value="1"/>
</dbReference>
<name>A0A7S1JBV2_9EUGL</name>
<dbReference type="EMBL" id="HBGA01133827">
    <property type="protein sequence ID" value="CAD9038431.1"/>
    <property type="molecule type" value="Transcribed_RNA"/>
</dbReference>
<evidence type="ECO:0000256" key="2">
    <source>
        <dbReference type="SAM" id="MobiDB-lite"/>
    </source>
</evidence>
<dbReference type="Pfam" id="PF04564">
    <property type="entry name" value="U-box"/>
    <property type="match status" value="1"/>
</dbReference>
<feature type="region of interest" description="Disordered" evidence="2">
    <location>
        <begin position="269"/>
        <end position="288"/>
    </location>
</feature>
<feature type="domain" description="U-box" evidence="3">
    <location>
        <begin position="910"/>
        <end position="983"/>
    </location>
</feature>
<feature type="region of interest" description="Disordered" evidence="2">
    <location>
        <begin position="1005"/>
        <end position="1029"/>
    </location>
</feature>
<dbReference type="InterPro" id="IPR013083">
    <property type="entry name" value="Znf_RING/FYVE/PHD"/>
</dbReference>
<evidence type="ECO:0000256" key="1">
    <source>
        <dbReference type="SAM" id="Coils"/>
    </source>
</evidence>
<dbReference type="GO" id="GO:0004842">
    <property type="term" value="F:ubiquitin-protein transferase activity"/>
    <property type="evidence" value="ECO:0007669"/>
    <property type="project" value="InterPro"/>
</dbReference>
<evidence type="ECO:0000259" key="3">
    <source>
        <dbReference type="PROSITE" id="PS51698"/>
    </source>
</evidence>
<dbReference type="GO" id="GO:0031514">
    <property type="term" value="C:motile cilium"/>
    <property type="evidence" value="ECO:0007669"/>
    <property type="project" value="InterPro"/>
</dbReference>
<dbReference type="GO" id="GO:0005516">
    <property type="term" value="F:calmodulin binding"/>
    <property type="evidence" value="ECO:0007669"/>
    <property type="project" value="InterPro"/>
</dbReference>
<dbReference type="InterPro" id="IPR053120">
    <property type="entry name" value="PFR_Component"/>
</dbReference>
<gene>
    <name evidence="4" type="ORF">EGYM00392_LOCUS49593</name>
</gene>